<gene>
    <name evidence="3" type="ORF">Trco_002711</name>
</gene>
<keyword evidence="2" id="KW-0812">Transmembrane</keyword>
<feature type="compositionally biased region" description="Acidic residues" evidence="1">
    <location>
        <begin position="350"/>
        <end position="361"/>
    </location>
</feature>
<keyword evidence="2" id="KW-1133">Transmembrane helix</keyword>
<proteinExistence type="predicted"/>
<feature type="transmembrane region" description="Helical" evidence="2">
    <location>
        <begin position="21"/>
        <end position="45"/>
    </location>
</feature>
<feature type="compositionally biased region" description="Polar residues" evidence="1">
    <location>
        <begin position="1191"/>
        <end position="1204"/>
    </location>
</feature>
<feature type="region of interest" description="Disordered" evidence="1">
    <location>
        <begin position="1191"/>
        <end position="1217"/>
    </location>
</feature>
<feature type="region of interest" description="Disordered" evidence="1">
    <location>
        <begin position="882"/>
        <end position="911"/>
    </location>
</feature>
<dbReference type="Proteomes" id="UP000827724">
    <property type="component" value="Unassembled WGS sequence"/>
</dbReference>
<dbReference type="AlphaFoldDB" id="A0A9P8QN73"/>
<name>A0A9P8QN73_9HYPO</name>
<keyword evidence="4" id="KW-1185">Reference proteome</keyword>
<evidence type="ECO:0000256" key="2">
    <source>
        <dbReference type="SAM" id="Phobius"/>
    </source>
</evidence>
<feature type="region of interest" description="Disordered" evidence="1">
    <location>
        <begin position="979"/>
        <end position="1048"/>
    </location>
</feature>
<reference evidence="3" key="1">
    <citation type="submission" date="2021-08" db="EMBL/GenBank/DDBJ databases">
        <title>Chromosome-Level Trichoderma cornu-damae using Hi-C Data.</title>
        <authorList>
            <person name="Kim C.S."/>
        </authorList>
    </citation>
    <scope>NUCLEOTIDE SEQUENCE</scope>
    <source>
        <strain evidence="3">KA19-0412C</strain>
    </source>
</reference>
<protein>
    <submittedName>
        <fullName evidence="3">Uncharacterized protein</fullName>
    </submittedName>
</protein>
<feature type="region of interest" description="Disordered" evidence="1">
    <location>
        <begin position="927"/>
        <end position="958"/>
    </location>
</feature>
<feature type="compositionally biased region" description="Acidic residues" evidence="1">
    <location>
        <begin position="369"/>
        <end position="386"/>
    </location>
</feature>
<keyword evidence="2" id="KW-0472">Membrane</keyword>
<dbReference type="OrthoDB" id="4896824at2759"/>
<feature type="transmembrane region" description="Helical" evidence="2">
    <location>
        <begin position="94"/>
        <end position="119"/>
    </location>
</feature>
<evidence type="ECO:0000313" key="3">
    <source>
        <dbReference type="EMBL" id="KAH6609365.1"/>
    </source>
</evidence>
<sequence length="1246" mass="134623">MEFNTIFKIAPYPKDPSLGDIVIFPALWAFLSLVCLCTKMVTALWPSILSYLSFVLAFSPDKNSTVAVVSWLSLLRYWKPWAATTAGLRIDVDVAIDFFFLAWFLMAFPVIVLTIWVVLKGVLRLTANEIVRRIHDAMEFEFDLTEYLIKCYSPMEPGSTGDRVVAQLRTASGDRNFGLELPESQPLVGLNKAGYEAIFRGRRPRRFVTRSFTGEELRDQARFKKSVKERCAQIQAAKEVERIAAEQPVIDPTPTPSDSEQHASISEAAASVPQPRETATPVVQFSARPTDLESDTVAEDVTVASNPIETEEPADKKESKGEGLVGKPGPEASPEPEVSFEAEGNGTLEGAEDSPAEEPEFSSEKEGESSAEEPEPSYEEEGEGSAEEPKPSLEGEGEGPAEEPKPSLEGEGEGPAEEPKPSLEGEGEGSLYEVGPASDPEISLEVEGEAPSHATVPEAAQELETSFEEEGDGLLNIDAAPAEEPEVSLEAEGEGWAAMASVAESSLFDGLPDAGGNKNETSFEGEFDVDMAAVETLVDSPYPKDTILPLEVVAPRSFAGQQPGCHYDTREWLAVPDGAPASEGHQYDGFELQTGLSQVADIQTFLEEDYANMDPDLLDRQMDDLLAGTTEGILPTSFDSWFVEFEEWLGTLPDETVPVAASFIPAANFSEEDHMMDDVGRTPHALVSDSDDDLVVDTKSPVSKFFCPGIFRDSGLDEVMDLVGNDGTDTEVELLTAALAQLALVSVEDIDIIIVEEEQQPQEDVEMVALQKPMPPVIVVDMADVEDLVPPTNSTTELSEPIFPVIDMLNEFPVIDILNEPIFQLIDMTEPEEPTPIVDDIIPDAVPDSPQYGTSCPRTPCVGEDGGDWNEQESLPEVFAFPQTPTRAKPTSDSEDELSTVSSPPVAVSPGSSLLDELEAALLGMSPPQSRARWPPPDPEEAPLWAFPPDMVDSSNGAGTSLSLNEIFNLRQEIESYPTTQVAADRSSEENPAPTDVVPGPDSVTQAQEPTPEDRTQAGSSKSPNDDATPASGVVTEEQKPVAKPLVPGNIPTIVVTPEPKRTEGAYAAPIKLGGLILPGGNLIQPTTPKPKRTEEAYVAPIKMGGLILPGGNLVQPANPAPMTPLPQQAKTPDAEALRKQKEESLARDLRNVMRRRQPASLFHAKRPQKSSALILSPDAAERDRLLRSPQSILGLSRSVSDANSRVDAGDEEPPNVIIASPTVMRAVRESEARRGISREGNADEI</sequence>
<feature type="region of interest" description="Disordered" evidence="1">
    <location>
        <begin position="243"/>
        <end position="440"/>
    </location>
</feature>
<feature type="transmembrane region" description="Helical" evidence="2">
    <location>
        <begin position="51"/>
        <end position="74"/>
    </location>
</feature>
<evidence type="ECO:0000313" key="4">
    <source>
        <dbReference type="Proteomes" id="UP000827724"/>
    </source>
</evidence>
<comment type="caution">
    <text evidence="3">The sequence shown here is derived from an EMBL/GenBank/DDBJ whole genome shotgun (WGS) entry which is preliminary data.</text>
</comment>
<dbReference type="EMBL" id="JAIWOZ010000002">
    <property type="protein sequence ID" value="KAH6609365.1"/>
    <property type="molecule type" value="Genomic_DNA"/>
</dbReference>
<evidence type="ECO:0000256" key="1">
    <source>
        <dbReference type="SAM" id="MobiDB-lite"/>
    </source>
</evidence>
<accession>A0A9P8QN73</accession>
<feature type="compositionally biased region" description="Low complexity" evidence="1">
    <location>
        <begin position="899"/>
        <end position="911"/>
    </location>
</feature>
<organism evidence="3 4">
    <name type="scientific">Trichoderma cornu-damae</name>
    <dbReference type="NCBI Taxonomy" id="654480"/>
    <lineage>
        <taxon>Eukaryota</taxon>
        <taxon>Fungi</taxon>
        <taxon>Dikarya</taxon>
        <taxon>Ascomycota</taxon>
        <taxon>Pezizomycotina</taxon>
        <taxon>Sordariomycetes</taxon>
        <taxon>Hypocreomycetidae</taxon>
        <taxon>Hypocreales</taxon>
        <taxon>Hypocreaceae</taxon>
        <taxon>Trichoderma</taxon>
    </lineage>
</organism>